<keyword evidence="4 7" id="KW-0812">Transmembrane</keyword>
<dbReference type="SUPFAM" id="SSF103473">
    <property type="entry name" value="MFS general substrate transporter"/>
    <property type="match status" value="1"/>
</dbReference>
<dbReference type="PRINTS" id="PR01035">
    <property type="entry name" value="TCRTETA"/>
</dbReference>
<dbReference type="InterPro" id="IPR036259">
    <property type="entry name" value="MFS_trans_sf"/>
</dbReference>
<feature type="transmembrane region" description="Helical" evidence="7">
    <location>
        <begin position="45"/>
        <end position="66"/>
    </location>
</feature>
<evidence type="ECO:0000259" key="8">
    <source>
        <dbReference type="PROSITE" id="PS50850"/>
    </source>
</evidence>
<feature type="transmembrane region" description="Helical" evidence="7">
    <location>
        <begin position="305"/>
        <end position="328"/>
    </location>
</feature>
<feature type="transmembrane region" description="Helical" evidence="7">
    <location>
        <begin position="78"/>
        <end position="97"/>
    </location>
</feature>
<keyword evidence="2" id="KW-0813">Transport</keyword>
<dbReference type="AlphaFoldDB" id="A0A0U2ILD1"/>
<reference evidence="10" key="1">
    <citation type="submission" date="2015-12" db="EMBL/GenBank/DDBJ databases">
        <title>Complete genome sequences of two moderately thermophilic Paenibacillus species.</title>
        <authorList>
            <person name="Butler R.III."/>
            <person name="Wang J."/>
            <person name="Stark B.C."/>
            <person name="Pombert J.-F."/>
        </authorList>
    </citation>
    <scope>NUCLEOTIDE SEQUENCE [LARGE SCALE GENOMIC DNA]</scope>
    <source>
        <strain evidence="10">32O-Y</strain>
    </source>
</reference>
<dbReference type="InterPro" id="IPR020846">
    <property type="entry name" value="MFS_dom"/>
</dbReference>
<dbReference type="InterPro" id="IPR011701">
    <property type="entry name" value="MFS"/>
</dbReference>
<dbReference type="PANTHER" id="PTHR43414:SF1">
    <property type="entry name" value="PEPTIDE PERMEASE"/>
    <property type="match status" value="1"/>
</dbReference>
<gene>
    <name evidence="9" type="ORF">IJ22_01630</name>
</gene>
<dbReference type="RefSeq" id="WP_062406495.1">
    <property type="nucleotide sequence ID" value="NZ_CP013652.1"/>
</dbReference>
<evidence type="ECO:0000256" key="4">
    <source>
        <dbReference type="ARBA" id="ARBA00022692"/>
    </source>
</evidence>
<dbReference type="PANTHER" id="PTHR43414">
    <property type="entry name" value="MULTIDRUG RESISTANCE PROTEIN MDTG"/>
    <property type="match status" value="1"/>
</dbReference>
<accession>A0A0U2ILD1</accession>
<dbReference type="EMBL" id="CP013652">
    <property type="protein sequence ID" value="ALS20555.1"/>
    <property type="molecule type" value="Genomic_DNA"/>
</dbReference>
<feature type="transmembrane region" description="Helical" evidence="7">
    <location>
        <begin position="211"/>
        <end position="229"/>
    </location>
</feature>
<sequence length="414" mass="45033">MLESWKRTLIILWIGVLFCSSSYTMAVPFLPLFLFDLGVEQGNVHLWAGVIYSSSFLVGAVMAPFWGSMADKYGKRRMVIRAGFSLAIVYALFALVTNPWELMGARLLHGFVGGFVPASMAIVASSVPENKMGFSLGLMQAGTMTGGIIGPLFGGLLANWFGMRMSFVVSASIIFLATVAVLIWIKETGKAAPGESVKLADSFRMAVRNRIFLQLLSVLVVFQLCINMIQPMLALHIADLQGNLQGTVLTSGIIFSLIGIAGIIASPYWGKVGEKYGYRTVLHLGLIIGGGVVCLQYFVQQLWLFTVIQFLFGLFIAAVVPSVNTLAVRSTDPDFRGRSFGFTQSANQLGSMIGPLLGGGMGMFVNIHWIFVATGMILIVFGTMLAVRFHMVPSMSGSAMTLDKWKWKTERKSG</sequence>
<dbReference type="GO" id="GO:0022857">
    <property type="term" value="F:transmembrane transporter activity"/>
    <property type="evidence" value="ECO:0007669"/>
    <property type="project" value="InterPro"/>
</dbReference>
<feature type="transmembrane region" description="Helical" evidence="7">
    <location>
        <begin position="136"/>
        <end position="161"/>
    </location>
</feature>
<dbReference type="PROSITE" id="PS50850">
    <property type="entry name" value="MFS"/>
    <property type="match status" value="1"/>
</dbReference>
<dbReference type="Proteomes" id="UP000061660">
    <property type="component" value="Chromosome"/>
</dbReference>
<evidence type="ECO:0000256" key="3">
    <source>
        <dbReference type="ARBA" id="ARBA00022475"/>
    </source>
</evidence>
<organism evidence="9 10">
    <name type="scientific">Paenibacillus naphthalenovorans</name>
    <dbReference type="NCBI Taxonomy" id="162209"/>
    <lineage>
        <taxon>Bacteria</taxon>
        <taxon>Bacillati</taxon>
        <taxon>Bacillota</taxon>
        <taxon>Bacilli</taxon>
        <taxon>Bacillales</taxon>
        <taxon>Paenibacillaceae</taxon>
        <taxon>Paenibacillus</taxon>
    </lineage>
</organism>
<keyword evidence="10" id="KW-1185">Reference proteome</keyword>
<feature type="domain" description="Major facilitator superfamily (MFS) profile" evidence="8">
    <location>
        <begin position="8"/>
        <end position="390"/>
    </location>
</feature>
<evidence type="ECO:0000256" key="5">
    <source>
        <dbReference type="ARBA" id="ARBA00022989"/>
    </source>
</evidence>
<name>A0A0U2ILD1_9BACL</name>
<feature type="transmembrane region" description="Helical" evidence="7">
    <location>
        <begin position="281"/>
        <end position="299"/>
    </location>
</feature>
<protein>
    <submittedName>
        <fullName evidence="9">MFS transporter</fullName>
    </submittedName>
</protein>
<feature type="transmembrane region" description="Helical" evidence="7">
    <location>
        <begin position="103"/>
        <end position="124"/>
    </location>
</feature>
<dbReference type="InterPro" id="IPR001958">
    <property type="entry name" value="Tet-R_TetA/multi-R_MdtG-like"/>
</dbReference>
<dbReference type="PATRIC" id="fig|162209.4.peg.165"/>
<dbReference type="STRING" id="162209.IJ22_01630"/>
<feature type="transmembrane region" description="Helical" evidence="7">
    <location>
        <begin position="249"/>
        <end position="269"/>
    </location>
</feature>
<evidence type="ECO:0000256" key="1">
    <source>
        <dbReference type="ARBA" id="ARBA00004651"/>
    </source>
</evidence>
<evidence type="ECO:0000256" key="7">
    <source>
        <dbReference type="SAM" id="Phobius"/>
    </source>
</evidence>
<feature type="transmembrane region" description="Helical" evidence="7">
    <location>
        <begin position="167"/>
        <end position="185"/>
    </location>
</feature>
<reference evidence="9 10" key="2">
    <citation type="journal article" date="2016" name="Genome Announc.">
        <title>Complete Genome Sequences of Two Interactive Moderate Thermophiles, Paenibacillus napthalenovorans 32O-Y and Paenibacillus sp. 32O-W.</title>
        <authorList>
            <person name="Butler R.R.III."/>
            <person name="Wang J."/>
            <person name="Stark B.C."/>
            <person name="Pombert J.F."/>
        </authorList>
    </citation>
    <scope>NUCLEOTIDE SEQUENCE [LARGE SCALE GENOMIC DNA]</scope>
    <source>
        <strain evidence="9 10">32O-Y</strain>
    </source>
</reference>
<dbReference type="Gene3D" id="1.20.1250.20">
    <property type="entry name" value="MFS general substrate transporter like domains"/>
    <property type="match status" value="2"/>
</dbReference>
<feature type="transmembrane region" description="Helical" evidence="7">
    <location>
        <begin position="367"/>
        <end position="387"/>
    </location>
</feature>
<evidence type="ECO:0000256" key="2">
    <source>
        <dbReference type="ARBA" id="ARBA00022448"/>
    </source>
</evidence>
<keyword evidence="6 7" id="KW-0472">Membrane</keyword>
<evidence type="ECO:0000313" key="9">
    <source>
        <dbReference type="EMBL" id="ALS20555.1"/>
    </source>
</evidence>
<keyword evidence="3" id="KW-1003">Cell membrane</keyword>
<dbReference type="KEGG" id="pnp:IJ22_01630"/>
<dbReference type="Pfam" id="PF07690">
    <property type="entry name" value="MFS_1"/>
    <property type="match status" value="1"/>
</dbReference>
<proteinExistence type="predicted"/>
<evidence type="ECO:0000313" key="10">
    <source>
        <dbReference type="Proteomes" id="UP000061660"/>
    </source>
</evidence>
<keyword evidence="5 7" id="KW-1133">Transmembrane helix</keyword>
<dbReference type="OrthoDB" id="65739at2"/>
<comment type="subcellular location">
    <subcellularLocation>
        <location evidence="1">Cell membrane</location>
        <topology evidence="1">Multi-pass membrane protein</topology>
    </subcellularLocation>
</comment>
<evidence type="ECO:0000256" key="6">
    <source>
        <dbReference type="ARBA" id="ARBA00023136"/>
    </source>
</evidence>
<dbReference type="GO" id="GO:0005886">
    <property type="term" value="C:plasma membrane"/>
    <property type="evidence" value="ECO:0007669"/>
    <property type="project" value="UniProtKB-SubCell"/>
</dbReference>